<feature type="compositionally biased region" description="Polar residues" evidence="4">
    <location>
        <begin position="445"/>
        <end position="467"/>
    </location>
</feature>
<protein>
    <submittedName>
        <fullName evidence="6">Sorting nexin-17</fullName>
    </submittedName>
</protein>
<dbReference type="FunFam" id="2.30.29.30:FF:000145">
    <property type="entry name" value="Sorting nexin-17 isoform1"/>
    <property type="match status" value="1"/>
</dbReference>
<dbReference type="GO" id="GO:0006886">
    <property type="term" value="P:intracellular protein transport"/>
    <property type="evidence" value="ECO:0007669"/>
    <property type="project" value="TreeGrafter"/>
</dbReference>
<dbReference type="Gene3D" id="3.10.20.90">
    <property type="entry name" value="Phosphatidylinositol 3-kinase Catalytic Subunit, Chain A, domain 1"/>
    <property type="match status" value="1"/>
</dbReference>
<accession>A0A1W0WLV9</accession>
<sequence>MHFAIGETEELLDAYGSSYTSYRLYCNGTFHGTVRYREFFDLHESLRAVYPAAELPAFPPKKLFNLSAAELSGRRHSLEKYMQNLGQSVNILQSPIFQEFMRKIQLRACGEDFDEPGRYSVYLLNGNAVDLTVDPKVSCEELLQLVGQELKLPIELVNFFALFVAVEENGRCTLFKKLAPFEVPFAVVKTNAEEPTPVGGIIGRSTKGSVESATKGIMASSGGLRIVIRKNYWDSSYDSEILESHSRVGTNLLFVEAVDAINRGWTHPTVDQKRHLESLQQKGSRKEFVQVAQSVKGYGSLHFTSGATIDYPSSYTATAPYLSGKDLICPLKVDGQVKQEAVFRVIRMRCWRLCSSSSSETIKIGHSADHPHGHKMSIMFEYLLGRDRLQWITIHSDEAIWISSCLQSMVEELMLQKRGLKVNRPVGGDGSSGKKTGSSADGSKNGTSETLSVIVTTRNMGNGNNSAFEEIRDEDL</sequence>
<proteinExistence type="inferred from homology"/>
<dbReference type="Pfam" id="PF21273">
    <property type="entry name" value="SNX17-27-31_F1_FERM"/>
    <property type="match status" value="1"/>
</dbReference>
<organism evidence="6 7">
    <name type="scientific">Hypsibius exemplaris</name>
    <name type="common">Freshwater tardigrade</name>
    <dbReference type="NCBI Taxonomy" id="2072580"/>
    <lineage>
        <taxon>Eukaryota</taxon>
        <taxon>Metazoa</taxon>
        <taxon>Ecdysozoa</taxon>
        <taxon>Tardigrada</taxon>
        <taxon>Eutardigrada</taxon>
        <taxon>Parachela</taxon>
        <taxon>Hypsibioidea</taxon>
        <taxon>Hypsibiidae</taxon>
        <taxon>Hypsibius</taxon>
    </lineage>
</organism>
<dbReference type="InterPro" id="IPR011993">
    <property type="entry name" value="PH-like_dom_sf"/>
</dbReference>
<evidence type="ECO:0000256" key="3">
    <source>
        <dbReference type="ARBA" id="ARBA00022927"/>
    </source>
</evidence>
<feature type="compositionally biased region" description="Low complexity" evidence="4">
    <location>
        <begin position="433"/>
        <end position="444"/>
    </location>
</feature>
<evidence type="ECO:0000256" key="4">
    <source>
        <dbReference type="SAM" id="MobiDB-lite"/>
    </source>
</evidence>
<dbReference type="Gene3D" id="2.30.29.30">
    <property type="entry name" value="Pleckstrin-homology domain (PH domain)/Phosphotyrosine-binding domain (PTB)"/>
    <property type="match status" value="1"/>
</dbReference>
<dbReference type="Gene3D" id="3.30.1520.10">
    <property type="entry name" value="Phox-like domain"/>
    <property type="match status" value="1"/>
</dbReference>
<dbReference type="GO" id="GO:0005769">
    <property type="term" value="C:early endosome"/>
    <property type="evidence" value="ECO:0007669"/>
    <property type="project" value="TreeGrafter"/>
</dbReference>
<dbReference type="GO" id="GO:0032456">
    <property type="term" value="P:endocytic recycling"/>
    <property type="evidence" value="ECO:0007669"/>
    <property type="project" value="TreeGrafter"/>
</dbReference>
<gene>
    <name evidence="6" type="ORF">BV898_09646</name>
</gene>
<dbReference type="Gene3D" id="1.20.80.60">
    <property type="match status" value="1"/>
</dbReference>
<comment type="similarity">
    <text evidence="1">Belongs to the sorting nexin family.</text>
</comment>
<keyword evidence="3" id="KW-0653">Protein transport</keyword>
<dbReference type="SMART" id="SM00312">
    <property type="entry name" value="PX"/>
    <property type="match status" value="1"/>
</dbReference>
<evidence type="ECO:0000256" key="2">
    <source>
        <dbReference type="ARBA" id="ARBA00022448"/>
    </source>
</evidence>
<feature type="domain" description="PX" evidence="5">
    <location>
        <begin position="1"/>
        <end position="108"/>
    </location>
</feature>
<feature type="region of interest" description="Disordered" evidence="4">
    <location>
        <begin position="424"/>
        <end position="476"/>
    </location>
</feature>
<dbReference type="PANTHER" id="PTHR12431:SF14">
    <property type="entry name" value="LD15323P"/>
    <property type="match status" value="1"/>
</dbReference>
<dbReference type="EMBL" id="MTYJ01000077">
    <property type="protein sequence ID" value="OQV16162.1"/>
    <property type="molecule type" value="Genomic_DNA"/>
</dbReference>
<evidence type="ECO:0000313" key="7">
    <source>
        <dbReference type="Proteomes" id="UP000192578"/>
    </source>
</evidence>
<dbReference type="PROSITE" id="PS50195">
    <property type="entry name" value="PX"/>
    <property type="match status" value="1"/>
</dbReference>
<dbReference type="InterPro" id="IPR040842">
    <property type="entry name" value="SNX17/31_FERM"/>
</dbReference>
<dbReference type="PANTHER" id="PTHR12431">
    <property type="entry name" value="SORTING NEXIN 17 AND 27"/>
    <property type="match status" value="1"/>
</dbReference>
<dbReference type="AlphaFoldDB" id="A0A1W0WLV9"/>
<name>A0A1W0WLV9_HYPEX</name>
<dbReference type="InterPro" id="IPR001683">
    <property type="entry name" value="PX_dom"/>
</dbReference>
<dbReference type="InterPro" id="IPR048767">
    <property type="entry name" value="SNX17-31_FERM_F2"/>
</dbReference>
<keyword evidence="2" id="KW-0813">Transport</keyword>
<dbReference type="Proteomes" id="UP000192578">
    <property type="component" value="Unassembled WGS sequence"/>
</dbReference>
<dbReference type="FunFam" id="1.20.80.60:FF:000001">
    <property type="entry name" value="Sorting nexin-17 isoform1"/>
    <property type="match status" value="1"/>
</dbReference>
<evidence type="ECO:0000259" key="5">
    <source>
        <dbReference type="PROSITE" id="PS50195"/>
    </source>
</evidence>
<reference evidence="7" key="1">
    <citation type="submission" date="2017-01" db="EMBL/GenBank/DDBJ databases">
        <title>Comparative genomics of anhydrobiosis in the tardigrade Hypsibius dujardini.</title>
        <authorList>
            <person name="Yoshida Y."/>
            <person name="Koutsovoulos G."/>
            <person name="Laetsch D."/>
            <person name="Stevens L."/>
            <person name="Kumar S."/>
            <person name="Horikawa D."/>
            <person name="Ishino K."/>
            <person name="Komine S."/>
            <person name="Tomita M."/>
            <person name="Blaxter M."/>
            <person name="Arakawa K."/>
        </authorList>
    </citation>
    <scope>NUCLEOTIDE SEQUENCE [LARGE SCALE GENOMIC DNA]</scope>
    <source>
        <strain evidence="7">Z151</strain>
    </source>
</reference>
<dbReference type="GO" id="GO:0035091">
    <property type="term" value="F:phosphatidylinositol binding"/>
    <property type="evidence" value="ECO:0007669"/>
    <property type="project" value="InterPro"/>
</dbReference>
<evidence type="ECO:0000313" key="6">
    <source>
        <dbReference type="EMBL" id="OQV16162.1"/>
    </source>
</evidence>
<dbReference type="SUPFAM" id="SSF64268">
    <property type="entry name" value="PX domain"/>
    <property type="match status" value="1"/>
</dbReference>
<evidence type="ECO:0000256" key="1">
    <source>
        <dbReference type="ARBA" id="ARBA00010883"/>
    </source>
</evidence>
<dbReference type="Pfam" id="PF21271">
    <property type="entry name" value="SNX17-31_F2_FERM"/>
    <property type="match status" value="1"/>
</dbReference>
<dbReference type="OrthoDB" id="5772781at2759"/>
<comment type="caution">
    <text evidence="6">The sequence shown here is derived from an EMBL/GenBank/DDBJ whole genome shotgun (WGS) entry which is preliminary data.</text>
</comment>
<dbReference type="Pfam" id="PF00787">
    <property type="entry name" value="PX"/>
    <property type="match status" value="1"/>
</dbReference>
<dbReference type="InterPro" id="IPR048763">
    <property type="entry name" value="SNX17-31_FERM_F1"/>
</dbReference>
<keyword evidence="7" id="KW-1185">Reference proteome</keyword>
<dbReference type="InterPro" id="IPR036871">
    <property type="entry name" value="PX_dom_sf"/>
</dbReference>
<dbReference type="Pfam" id="PF18116">
    <property type="entry name" value="SNX17_FERM_C"/>
    <property type="match status" value="1"/>
</dbReference>